<evidence type="ECO:0000313" key="2">
    <source>
        <dbReference type="Proteomes" id="UP000033699"/>
    </source>
</evidence>
<comment type="caution">
    <text evidence="1">The sequence shown here is derived from an EMBL/GenBank/DDBJ whole genome shotgun (WGS) entry which is preliminary data.</text>
</comment>
<organism evidence="1 2">
    <name type="scientific">Streptomyces rubellomurinus (strain ATCC 31215)</name>
    <dbReference type="NCBI Taxonomy" id="359131"/>
    <lineage>
        <taxon>Bacteria</taxon>
        <taxon>Bacillati</taxon>
        <taxon>Actinomycetota</taxon>
        <taxon>Actinomycetes</taxon>
        <taxon>Kitasatosporales</taxon>
        <taxon>Streptomycetaceae</taxon>
        <taxon>Streptomyces</taxon>
    </lineage>
</organism>
<evidence type="ECO:0008006" key="3">
    <source>
        <dbReference type="Google" id="ProtNLM"/>
    </source>
</evidence>
<dbReference type="PATRIC" id="fig|359131.3.peg.2996"/>
<name>A0A0F2THA4_STRR3</name>
<sequence length="127" mass="13531">MPGIDECLSGAMTIAGARAASLVDWGSGLALGSLGDSPAGEYETAAAEATDLVRAAVESQTFTAAEERRAPLEDIIVTAGRSYHLIRFIDTVFDSRLVLHLWLDRDEGNLAAARFRLRALAEDLVLG</sequence>
<dbReference type="AlphaFoldDB" id="A0A0F2THA4"/>
<dbReference type="RefSeq" id="WP_045696175.1">
    <property type="nucleotide sequence ID" value="NZ_JZKH01000023.1"/>
</dbReference>
<protein>
    <recommendedName>
        <fullName evidence="3">Roadblock/LAMTOR2 domain-containing protein</fullName>
    </recommendedName>
</protein>
<keyword evidence="2" id="KW-1185">Reference proteome</keyword>
<dbReference type="Proteomes" id="UP000033699">
    <property type="component" value="Unassembled WGS sequence"/>
</dbReference>
<dbReference type="EMBL" id="JZKH01000023">
    <property type="protein sequence ID" value="KJS61645.1"/>
    <property type="molecule type" value="Genomic_DNA"/>
</dbReference>
<accession>A0A0F2THA4</accession>
<dbReference type="OrthoDB" id="3427879at2"/>
<evidence type="ECO:0000313" key="1">
    <source>
        <dbReference type="EMBL" id="KJS61645.1"/>
    </source>
</evidence>
<proteinExistence type="predicted"/>
<gene>
    <name evidence="1" type="ORF">VM95_13695</name>
</gene>
<reference evidence="1 2" key="1">
    <citation type="submission" date="2015-02" db="EMBL/GenBank/DDBJ databases">
        <authorList>
            <person name="Ju K.-S."/>
            <person name="Doroghazi J.R."/>
            <person name="Metcalf W."/>
        </authorList>
    </citation>
    <scope>NUCLEOTIDE SEQUENCE [LARGE SCALE GENOMIC DNA]</scope>
    <source>
        <strain evidence="1 2">ATCC 31215</strain>
    </source>
</reference>